<evidence type="ECO:0000256" key="1">
    <source>
        <dbReference type="SAM" id="MobiDB-lite"/>
    </source>
</evidence>
<accession>A0ABQ9XTY9</accession>
<gene>
    <name evidence="2" type="ORF">BLNAU_10083</name>
</gene>
<name>A0ABQ9XTY9_9EUKA</name>
<feature type="compositionally biased region" description="Polar residues" evidence="1">
    <location>
        <begin position="88"/>
        <end position="106"/>
    </location>
</feature>
<dbReference type="Proteomes" id="UP001281761">
    <property type="component" value="Unassembled WGS sequence"/>
</dbReference>
<evidence type="ECO:0000313" key="2">
    <source>
        <dbReference type="EMBL" id="KAK2954943.1"/>
    </source>
</evidence>
<comment type="caution">
    <text evidence="2">The sequence shown here is derived from an EMBL/GenBank/DDBJ whole genome shotgun (WGS) entry which is preliminary data.</text>
</comment>
<feature type="compositionally biased region" description="Basic and acidic residues" evidence="1">
    <location>
        <begin position="8"/>
        <end position="29"/>
    </location>
</feature>
<protein>
    <submittedName>
        <fullName evidence="2">Uncharacterized protein</fullName>
    </submittedName>
</protein>
<reference evidence="2 3" key="1">
    <citation type="journal article" date="2022" name="bioRxiv">
        <title>Genomics of Preaxostyla Flagellates Illuminates Evolutionary Transitions and the Path Towards Mitochondrial Loss.</title>
        <authorList>
            <person name="Novak L.V.F."/>
            <person name="Treitli S.C."/>
            <person name="Pyrih J."/>
            <person name="Halakuc P."/>
            <person name="Pipaliya S.V."/>
            <person name="Vacek V."/>
            <person name="Brzon O."/>
            <person name="Soukal P."/>
            <person name="Eme L."/>
            <person name="Dacks J.B."/>
            <person name="Karnkowska A."/>
            <person name="Elias M."/>
            <person name="Hampl V."/>
        </authorList>
    </citation>
    <scope>NUCLEOTIDE SEQUENCE [LARGE SCALE GENOMIC DNA]</scope>
    <source>
        <strain evidence="2">NAU3</strain>
        <tissue evidence="2">Gut</tissue>
    </source>
</reference>
<feature type="compositionally biased region" description="Low complexity" evidence="1">
    <location>
        <begin position="70"/>
        <end position="80"/>
    </location>
</feature>
<evidence type="ECO:0000313" key="3">
    <source>
        <dbReference type="Proteomes" id="UP001281761"/>
    </source>
</evidence>
<keyword evidence="3" id="KW-1185">Reference proteome</keyword>
<feature type="region of interest" description="Disordered" evidence="1">
    <location>
        <begin position="60"/>
        <end position="106"/>
    </location>
</feature>
<dbReference type="EMBL" id="JARBJD010000072">
    <property type="protein sequence ID" value="KAK2954943.1"/>
    <property type="molecule type" value="Genomic_DNA"/>
</dbReference>
<feature type="region of interest" description="Disordered" evidence="1">
    <location>
        <begin position="1"/>
        <end position="39"/>
    </location>
</feature>
<sequence length="132" mass="14160">MLDIQDALSRDGCDGGKDEEKEGKERCEEADVPESPPARLSTCVRRGRRISESLFVALADDTAKDDRLSPHSSSKTTPTKLEGRTRIPLTNLSGKSTSECATMQTDRQNTDTADLANCHVVSAVAASLAGHT</sequence>
<organism evidence="2 3">
    <name type="scientific">Blattamonas nauphoetae</name>
    <dbReference type="NCBI Taxonomy" id="2049346"/>
    <lineage>
        <taxon>Eukaryota</taxon>
        <taxon>Metamonada</taxon>
        <taxon>Preaxostyla</taxon>
        <taxon>Oxymonadida</taxon>
        <taxon>Blattamonas</taxon>
    </lineage>
</organism>
<proteinExistence type="predicted"/>